<feature type="non-terminal residue" evidence="2">
    <location>
        <position position="1"/>
    </location>
</feature>
<feature type="compositionally biased region" description="Basic residues" evidence="1">
    <location>
        <begin position="57"/>
        <end position="72"/>
    </location>
</feature>
<name>A0A699WZB8_TANCI</name>
<organism evidence="2">
    <name type="scientific">Tanacetum cinerariifolium</name>
    <name type="common">Dalmatian daisy</name>
    <name type="synonym">Chrysanthemum cinerariifolium</name>
    <dbReference type="NCBI Taxonomy" id="118510"/>
    <lineage>
        <taxon>Eukaryota</taxon>
        <taxon>Viridiplantae</taxon>
        <taxon>Streptophyta</taxon>
        <taxon>Embryophyta</taxon>
        <taxon>Tracheophyta</taxon>
        <taxon>Spermatophyta</taxon>
        <taxon>Magnoliopsida</taxon>
        <taxon>eudicotyledons</taxon>
        <taxon>Gunneridae</taxon>
        <taxon>Pentapetalae</taxon>
        <taxon>asterids</taxon>
        <taxon>campanulids</taxon>
        <taxon>Asterales</taxon>
        <taxon>Asteraceae</taxon>
        <taxon>Asteroideae</taxon>
        <taxon>Anthemideae</taxon>
        <taxon>Anthemidinae</taxon>
        <taxon>Tanacetum</taxon>
    </lineage>
</organism>
<gene>
    <name evidence="2" type="ORF">Tci_924122</name>
</gene>
<dbReference type="AlphaFoldDB" id="A0A699WZB8"/>
<protein>
    <submittedName>
        <fullName evidence="2">Uncharacterized protein</fullName>
    </submittedName>
</protein>
<evidence type="ECO:0000256" key="1">
    <source>
        <dbReference type="SAM" id="MobiDB-lite"/>
    </source>
</evidence>
<dbReference type="EMBL" id="BKCJ011778648">
    <property type="protein sequence ID" value="GFD52153.1"/>
    <property type="molecule type" value="Genomic_DNA"/>
</dbReference>
<proteinExistence type="predicted"/>
<reference evidence="2" key="1">
    <citation type="journal article" date="2019" name="Sci. Rep.">
        <title>Draft genome of Tanacetum cinerariifolium, the natural source of mosquito coil.</title>
        <authorList>
            <person name="Yamashiro T."/>
            <person name="Shiraishi A."/>
            <person name="Satake H."/>
            <person name="Nakayama K."/>
        </authorList>
    </citation>
    <scope>NUCLEOTIDE SEQUENCE</scope>
</reference>
<accession>A0A699WZB8</accession>
<comment type="caution">
    <text evidence="2">The sequence shown here is derived from an EMBL/GenBank/DDBJ whole genome shotgun (WGS) entry which is preliminary data.</text>
</comment>
<feature type="non-terminal residue" evidence="2">
    <location>
        <position position="109"/>
    </location>
</feature>
<feature type="region of interest" description="Disordered" evidence="1">
    <location>
        <begin position="50"/>
        <end position="72"/>
    </location>
</feature>
<sequence>ARKGVPAPRPPGVRHRRNYLVQRLPGRCPAPPARLAEPHPVRRAAIAAAAARGAPHSARRRYWSGPRRHRAGRYPARRHLRAARLHQLDAQPGTGLLLPAPAASVARRP</sequence>
<evidence type="ECO:0000313" key="2">
    <source>
        <dbReference type="EMBL" id="GFD52153.1"/>
    </source>
</evidence>